<name>A0A2R6NR77_9APHY</name>
<proteinExistence type="predicted"/>
<keyword evidence="2" id="KW-1185">Reference proteome</keyword>
<gene>
    <name evidence="1" type="ORF">PHLCEN_2v9277</name>
</gene>
<dbReference type="Proteomes" id="UP000186601">
    <property type="component" value="Unassembled WGS sequence"/>
</dbReference>
<sequence>MQNAADPVTRYGETTLRTLQPLKFKQSIRSMFSRGTSTLVDEMPEEHEMDVIDIRSRQERFDITTTALSPVPEEP</sequence>
<organism evidence="1 2">
    <name type="scientific">Hermanssonia centrifuga</name>
    <dbReference type="NCBI Taxonomy" id="98765"/>
    <lineage>
        <taxon>Eukaryota</taxon>
        <taxon>Fungi</taxon>
        <taxon>Dikarya</taxon>
        <taxon>Basidiomycota</taxon>
        <taxon>Agaricomycotina</taxon>
        <taxon>Agaricomycetes</taxon>
        <taxon>Polyporales</taxon>
        <taxon>Meruliaceae</taxon>
        <taxon>Hermanssonia</taxon>
    </lineage>
</organism>
<evidence type="ECO:0000313" key="1">
    <source>
        <dbReference type="EMBL" id="PSR75161.1"/>
    </source>
</evidence>
<dbReference type="EMBL" id="MLYV02000922">
    <property type="protein sequence ID" value="PSR75161.1"/>
    <property type="molecule type" value="Genomic_DNA"/>
</dbReference>
<protein>
    <submittedName>
        <fullName evidence="1">Uncharacterized protein</fullName>
    </submittedName>
</protein>
<dbReference type="AlphaFoldDB" id="A0A2R6NR77"/>
<reference evidence="1 2" key="1">
    <citation type="submission" date="2018-02" db="EMBL/GenBank/DDBJ databases">
        <title>Genome sequence of the basidiomycete white-rot fungus Phlebia centrifuga.</title>
        <authorList>
            <person name="Granchi Z."/>
            <person name="Peng M."/>
            <person name="de Vries R.P."/>
            <person name="Hilden K."/>
            <person name="Makela M.R."/>
            <person name="Grigoriev I."/>
            <person name="Riley R."/>
        </authorList>
    </citation>
    <scope>NUCLEOTIDE SEQUENCE [LARGE SCALE GENOMIC DNA]</scope>
    <source>
        <strain evidence="1 2">FBCC195</strain>
    </source>
</reference>
<evidence type="ECO:0000313" key="2">
    <source>
        <dbReference type="Proteomes" id="UP000186601"/>
    </source>
</evidence>
<comment type="caution">
    <text evidence="1">The sequence shown here is derived from an EMBL/GenBank/DDBJ whole genome shotgun (WGS) entry which is preliminary data.</text>
</comment>
<accession>A0A2R6NR77</accession>